<protein>
    <submittedName>
        <fullName evidence="2">EAL domain-containing protein</fullName>
    </submittedName>
</protein>
<dbReference type="SMART" id="SM00052">
    <property type="entry name" value="EAL"/>
    <property type="match status" value="1"/>
</dbReference>
<accession>A0A3A3FZL0</accession>
<organism evidence="2 3">
    <name type="scientific">Noviherbaspirillum sedimenti</name>
    <dbReference type="NCBI Taxonomy" id="2320865"/>
    <lineage>
        <taxon>Bacteria</taxon>
        <taxon>Pseudomonadati</taxon>
        <taxon>Pseudomonadota</taxon>
        <taxon>Betaproteobacteria</taxon>
        <taxon>Burkholderiales</taxon>
        <taxon>Oxalobacteraceae</taxon>
        <taxon>Noviherbaspirillum</taxon>
    </lineage>
</organism>
<keyword evidence="3" id="KW-1185">Reference proteome</keyword>
<evidence type="ECO:0000259" key="1">
    <source>
        <dbReference type="PROSITE" id="PS50883"/>
    </source>
</evidence>
<dbReference type="AlphaFoldDB" id="A0A3A3FZL0"/>
<comment type="caution">
    <text evidence="2">The sequence shown here is derived from an EMBL/GenBank/DDBJ whole genome shotgun (WGS) entry which is preliminary data.</text>
</comment>
<dbReference type="InterPro" id="IPR001633">
    <property type="entry name" value="EAL_dom"/>
</dbReference>
<dbReference type="Gene3D" id="3.20.20.450">
    <property type="entry name" value="EAL domain"/>
    <property type="match status" value="1"/>
</dbReference>
<dbReference type="EMBL" id="QYUQ01000002">
    <property type="protein sequence ID" value="RJG01617.1"/>
    <property type="molecule type" value="Genomic_DNA"/>
</dbReference>
<dbReference type="OrthoDB" id="8773663at2"/>
<gene>
    <name evidence="2" type="ORF">D3878_08500</name>
</gene>
<dbReference type="InterPro" id="IPR050706">
    <property type="entry name" value="Cyclic-di-GMP_PDE-like"/>
</dbReference>
<dbReference type="PROSITE" id="PS50883">
    <property type="entry name" value="EAL"/>
    <property type="match status" value="1"/>
</dbReference>
<name>A0A3A3FZL0_9BURK</name>
<dbReference type="GO" id="GO:0071111">
    <property type="term" value="F:cyclic-guanylate-specific phosphodiesterase activity"/>
    <property type="evidence" value="ECO:0007669"/>
    <property type="project" value="InterPro"/>
</dbReference>
<dbReference type="RefSeq" id="WP_119785060.1">
    <property type="nucleotide sequence ID" value="NZ_QYUQ01000002.1"/>
</dbReference>
<dbReference type="PANTHER" id="PTHR33121:SF76">
    <property type="entry name" value="SIGNALING PROTEIN"/>
    <property type="match status" value="1"/>
</dbReference>
<evidence type="ECO:0000313" key="3">
    <source>
        <dbReference type="Proteomes" id="UP000266327"/>
    </source>
</evidence>
<dbReference type="Proteomes" id="UP000266327">
    <property type="component" value="Unassembled WGS sequence"/>
</dbReference>
<reference evidence="3" key="1">
    <citation type="submission" date="2018-09" db="EMBL/GenBank/DDBJ databases">
        <authorList>
            <person name="Zhu H."/>
        </authorList>
    </citation>
    <scope>NUCLEOTIDE SEQUENCE [LARGE SCALE GENOMIC DNA]</scope>
    <source>
        <strain evidence="3">K1S02-23</strain>
    </source>
</reference>
<dbReference type="InterPro" id="IPR035919">
    <property type="entry name" value="EAL_sf"/>
</dbReference>
<sequence>MSFPVLQDYLGRLRHTTGAATRVWVDADGHAQGRYFNCTLTSAFQPIRELGADRVSGFEAFARSCSEHGDGLSIWKLLDHAANDDESVELDRLCRMLHAINFYRQAAAEGRDLFLSVHDRLLTAVSGNHGMAFRRILTGLGLPAEHIVLQLPPITENQGWLLNYVADNYRLNGFRIAINTAHAAEALQLLQRVRPAVIKVDAREIGNLNTVRRLLESAHEGGMQVVFKRVESPAVLAVLQELSVGSDRAIFVQGYGLDMPAPVLALPISIK</sequence>
<dbReference type="PANTHER" id="PTHR33121">
    <property type="entry name" value="CYCLIC DI-GMP PHOSPHODIESTERASE PDEF"/>
    <property type="match status" value="1"/>
</dbReference>
<proteinExistence type="predicted"/>
<dbReference type="SUPFAM" id="SSF141868">
    <property type="entry name" value="EAL domain-like"/>
    <property type="match status" value="1"/>
</dbReference>
<evidence type="ECO:0000313" key="2">
    <source>
        <dbReference type="EMBL" id="RJG01617.1"/>
    </source>
</evidence>
<feature type="domain" description="EAL" evidence="1">
    <location>
        <begin position="22"/>
        <end position="271"/>
    </location>
</feature>
<dbReference type="Pfam" id="PF00563">
    <property type="entry name" value="EAL"/>
    <property type="match status" value="1"/>
</dbReference>